<dbReference type="InterPro" id="IPR028979">
    <property type="entry name" value="Ser_kin/Pase_Hpr-like_N_sf"/>
</dbReference>
<keyword evidence="1" id="KW-0315">Glutamine amidotransferase</keyword>
<name>A0ABD5WAH7_9EURY</name>
<feature type="domain" description="DRTGG" evidence="2">
    <location>
        <begin position="215"/>
        <end position="319"/>
    </location>
</feature>
<accession>A0ABD5WAH7</accession>
<dbReference type="RefSeq" id="WP_382186666.1">
    <property type="nucleotide sequence ID" value="NZ_JBHSZI010000001.1"/>
</dbReference>
<dbReference type="Pfam" id="PF13500">
    <property type="entry name" value="AAA_26"/>
    <property type="match status" value="1"/>
</dbReference>
<dbReference type="SUPFAM" id="SSF75138">
    <property type="entry name" value="HprK N-terminal domain-like"/>
    <property type="match status" value="1"/>
</dbReference>
<reference evidence="3 4" key="1">
    <citation type="journal article" date="2019" name="Int. J. Syst. Evol. Microbiol.">
        <title>The Global Catalogue of Microorganisms (GCM) 10K type strain sequencing project: providing services to taxonomists for standard genome sequencing and annotation.</title>
        <authorList>
            <consortium name="The Broad Institute Genomics Platform"/>
            <consortium name="The Broad Institute Genome Sequencing Center for Infectious Disease"/>
            <person name="Wu L."/>
            <person name="Ma J."/>
        </authorList>
    </citation>
    <scope>NUCLEOTIDE SEQUENCE [LARGE SCALE GENOMIC DNA]</scope>
    <source>
        <strain evidence="3 4">JCM 30072</strain>
    </source>
</reference>
<gene>
    <name evidence="3" type="ORF">ACFQQG_18040</name>
</gene>
<dbReference type="Pfam" id="PF07085">
    <property type="entry name" value="DRTGG"/>
    <property type="match status" value="1"/>
</dbReference>
<evidence type="ECO:0000313" key="4">
    <source>
        <dbReference type="Proteomes" id="UP001596445"/>
    </source>
</evidence>
<evidence type="ECO:0000259" key="2">
    <source>
        <dbReference type="Pfam" id="PF07085"/>
    </source>
</evidence>
<dbReference type="InterPro" id="IPR010766">
    <property type="entry name" value="DRTGG"/>
</dbReference>
<evidence type="ECO:0000313" key="3">
    <source>
        <dbReference type="EMBL" id="MFC7059737.1"/>
    </source>
</evidence>
<dbReference type="Gene3D" id="3.40.50.300">
    <property type="entry name" value="P-loop containing nucleotide triphosphate hydrolases"/>
    <property type="match status" value="1"/>
</dbReference>
<dbReference type="InterPro" id="IPR027417">
    <property type="entry name" value="P-loop_NTPase"/>
</dbReference>
<dbReference type="Proteomes" id="UP001596445">
    <property type="component" value="Unassembled WGS sequence"/>
</dbReference>
<keyword evidence="4" id="KW-1185">Reference proteome</keyword>
<dbReference type="EMBL" id="JBHSZI010000001">
    <property type="protein sequence ID" value="MFC7059737.1"/>
    <property type="molecule type" value="Genomic_DNA"/>
</dbReference>
<sequence length="375" mass="40281">MSTLLVTSTDDGTGKTAITVALAKRLQDRGERVGYMKPKGTRLESAVGKTRDEDPMLARELLGLGAQMHTMEPVVYSPTFVHEAIRGREDAAALGERVEEAFDELSADVDHMVLEGGGQISTGGIVDLTDVDMAERLDAEVLLVTGYDRPEDVDEILAATERIGDRLAGVLFNGVSPGDLDELTEDVMPFLDSRGVQSVGVVPHDEALAGVTVDELADQIGAEYLTPEVSADVRIERFSVGAMGSDAALKQFRRLRNAAVITGGDRSDVQTAALQASGVSCLILTGGYRPSQAVLGEAADQGVPVLLVETDTRATIDRTEARLRSGRTQRPETVERMADLLAESVDLETLFELPESGFPEKSDLKMPDILIFPEI</sequence>
<comment type="caution">
    <text evidence="3">The sequence shown here is derived from an EMBL/GenBank/DDBJ whole genome shotgun (WGS) entry which is preliminary data.</text>
</comment>
<proteinExistence type="predicted"/>
<organism evidence="3 4">
    <name type="scientific">Halovenus salina</name>
    <dbReference type="NCBI Taxonomy" id="1510225"/>
    <lineage>
        <taxon>Archaea</taxon>
        <taxon>Methanobacteriati</taxon>
        <taxon>Methanobacteriota</taxon>
        <taxon>Stenosarchaea group</taxon>
        <taxon>Halobacteria</taxon>
        <taxon>Halobacteriales</taxon>
        <taxon>Haloarculaceae</taxon>
        <taxon>Halovenus</taxon>
    </lineage>
</organism>
<dbReference type="PANTHER" id="PTHR21343:SF8">
    <property type="entry name" value="DRTGG DOMAIN-CONTAINING PROTEIN"/>
    <property type="match status" value="1"/>
</dbReference>
<dbReference type="CDD" id="cd03109">
    <property type="entry name" value="DTBS"/>
    <property type="match status" value="1"/>
</dbReference>
<dbReference type="SUPFAM" id="SSF52540">
    <property type="entry name" value="P-loop containing nucleoside triphosphate hydrolases"/>
    <property type="match status" value="1"/>
</dbReference>
<dbReference type="AlphaFoldDB" id="A0ABD5WAH7"/>
<dbReference type="Gene3D" id="3.40.1390.20">
    <property type="entry name" value="HprK N-terminal domain-like"/>
    <property type="match status" value="1"/>
</dbReference>
<protein>
    <submittedName>
        <fullName evidence="3">Phosphotransacetylase family protein</fullName>
    </submittedName>
</protein>
<evidence type="ECO:0000256" key="1">
    <source>
        <dbReference type="ARBA" id="ARBA00022962"/>
    </source>
</evidence>
<dbReference type="PANTHER" id="PTHR21343">
    <property type="entry name" value="DETHIOBIOTIN SYNTHETASE"/>
    <property type="match status" value="1"/>
</dbReference>